<protein>
    <recommendedName>
        <fullName evidence="5">Transmembrane protein</fullName>
    </recommendedName>
</protein>
<name>A0A836IMS2_9TRYP</name>
<dbReference type="AlphaFoldDB" id="A0A836IMS2"/>
<evidence type="ECO:0000256" key="1">
    <source>
        <dbReference type="SAM" id="MobiDB-lite"/>
    </source>
</evidence>
<gene>
    <name evidence="3" type="ORF">JKF63_06095</name>
</gene>
<feature type="compositionally biased region" description="Polar residues" evidence="1">
    <location>
        <begin position="559"/>
        <end position="575"/>
    </location>
</feature>
<reference evidence="3 4" key="1">
    <citation type="submission" date="2021-02" db="EMBL/GenBank/DDBJ databases">
        <title>Porcisia hertigi Genome sequencing and assembly.</title>
        <authorList>
            <person name="Almutairi H."/>
            <person name="Gatherer D."/>
        </authorList>
    </citation>
    <scope>NUCLEOTIDE SEQUENCE [LARGE SCALE GENOMIC DNA]</scope>
    <source>
        <strain evidence="3 4">C119</strain>
    </source>
</reference>
<proteinExistence type="predicted"/>
<feature type="compositionally biased region" description="Basic and acidic residues" evidence="1">
    <location>
        <begin position="58"/>
        <end position="77"/>
    </location>
</feature>
<dbReference type="GeneID" id="94292124"/>
<feature type="transmembrane region" description="Helical" evidence="2">
    <location>
        <begin position="795"/>
        <end position="813"/>
    </location>
</feature>
<keyword evidence="2" id="KW-0472">Membrane</keyword>
<feature type="region of interest" description="Disordered" evidence="1">
    <location>
        <begin position="658"/>
        <end position="690"/>
    </location>
</feature>
<dbReference type="RefSeq" id="XP_067758394.1">
    <property type="nucleotide sequence ID" value="XM_067902047.1"/>
</dbReference>
<evidence type="ECO:0008006" key="5">
    <source>
        <dbReference type="Google" id="ProtNLM"/>
    </source>
</evidence>
<dbReference type="KEGG" id="phet:94292124"/>
<evidence type="ECO:0000256" key="2">
    <source>
        <dbReference type="SAM" id="Phobius"/>
    </source>
</evidence>
<sequence>MQHTPSKGALPLDASNNKGNHRKGGGTAAQTPSENDPRSRQTDWEPDLSYTENIDESSPLRERLSIVKESSSTRRSPDIASRAAPIDSVLTSVNSTEASTPLAVNAYRAGVGATHTPCESDVDAAAELASGNEPRTQKWPSPAPVSQRPTFYIYYAALGDENKCVEQARKWLLKEQHAYQLWLDNTVRTVVELQRKCEQEWTRRSNNSVQSLHHRPLGARRVLPPTLGELVRWRTDGGGSDAVSDVMTRSPITAAAFQYYYGNILLDNGMRRFMPHMSGGSNGTSDLGAGGASSNAGGFRNKGAVLVLPPSFASTRRNRVSKKARKMFKEERNGAGTVVLPFRVVQRQLPTQPPYTTASSSGASGAPLANPRYASMSALSQPPEPPTPQHQQQSWHTRPCNVPTSPRPYTMNKFMDMEEKCGRSSRVNERRLAEPGNERFGFKAGSGMALLEESLTSSPTPTHTSLAGVVTTTMPPQKDSTKALLNLQQRFLSDNIRVNRTETLDPATAELAAMTLSPTHWSSFHDMSCQEQPGHPESPQQSQPLPPSTSPVDEVASPDSVTWNSGSTGPNPLGSASQKLEWVQLSNRSNPSSRLYGLLTNADDSPSAATTMGLSDSTNNNGGRVTITDNAPPPGTSIDGLATPNTLTSSLAAQPLQPFYGSSGSAKVEVEDEGHSSAHRRDISSAPPQTLAYRRRANGSSNINSPSPSTNITAGSFSMNPQEGLNWIADHSKVAGFQVRVAARLFTTTAGVVCATAVGLVQQHGPPAMSALARLSNILRDTVFTSENVRIMQTVLTPMIMFCSVVVIVYLILGGEGDDEVFSLIENKGLL</sequence>
<feature type="compositionally biased region" description="Polar residues" evidence="1">
    <location>
        <begin position="607"/>
        <end position="629"/>
    </location>
</feature>
<comment type="caution">
    <text evidence="3">The sequence shown here is derived from an EMBL/GenBank/DDBJ whole genome shotgun (WGS) entry which is preliminary data.</text>
</comment>
<feature type="compositionally biased region" description="Basic and acidic residues" evidence="1">
    <location>
        <begin position="673"/>
        <end position="683"/>
    </location>
</feature>
<dbReference type="Proteomes" id="UP000674318">
    <property type="component" value="Unassembled WGS sequence"/>
</dbReference>
<feature type="region of interest" description="Disordered" evidence="1">
    <location>
        <begin position="523"/>
        <end position="575"/>
    </location>
</feature>
<feature type="region of interest" description="Disordered" evidence="1">
    <location>
        <begin position="351"/>
        <end position="370"/>
    </location>
</feature>
<keyword evidence="2" id="KW-1133">Transmembrane helix</keyword>
<feature type="region of interest" description="Disordered" evidence="1">
    <location>
        <begin position="607"/>
        <end position="644"/>
    </location>
</feature>
<organism evidence="3 4">
    <name type="scientific">Porcisia hertigi</name>
    <dbReference type="NCBI Taxonomy" id="2761500"/>
    <lineage>
        <taxon>Eukaryota</taxon>
        <taxon>Discoba</taxon>
        <taxon>Euglenozoa</taxon>
        <taxon>Kinetoplastea</taxon>
        <taxon>Metakinetoplastina</taxon>
        <taxon>Trypanosomatida</taxon>
        <taxon>Trypanosomatidae</taxon>
        <taxon>Leishmaniinae</taxon>
        <taxon>Porcisia</taxon>
    </lineage>
</organism>
<evidence type="ECO:0000313" key="4">
    <source>
        <dbReference type="Proteomes" id="UP000674318"/>
    </source>
</evidence>
<accession>A0A836IMS2</accession>
<dbReference type="OrthoDB" id="266761at2759"/>
<dbReference type="EMBL" id="JAFJZO010000015">
    <property type="protein sequence ID" value="KAG5509087.1"/>
    <property type="molecule type" value="Genomic_DNA"/>
</dbReference>
<feature type="region of interest" description="Disordered" evidence="1">
    <location>
        <begin position="376"/>
        <end position="406"/>
    </location>
</feature>
<keyword evidence="4" id="KW-1185">Reference proteome</keyword>
<evidence type="ECO:0000313" key="3">
    <source>
        <dbReference type="EMBL" id="KAG5509087.1"/>
    </source>
</evidence>
<feature type="region of interest" description="Disordered" evidence="1">
    <location>
        <begin position="1"/>
        <end position="80"/>
    </location>
</feature>
<keyword evidence="2" id="KW-0812">Transmembrane</keyword>